<dbReference type="GO" id="GO:0000976">
    <property type="term" value="F:transcription cis-regulatory region binding"/>
    <property type="evidence" value="ECO:0007669"/>
    <property type="project" value="TreeGrafter"/>
</dbReference>
<dbReference type="Proteomes" id="UP001139971">
    <property type="component" value="Unassembled WGS sequence"/>
</dbReference>
<comment type="caution">
    <text evidence="7">The sequence shown here is derived from an EMBL/GenBank/DDBJ whole genome shotgun (WGS) entry which is preliminary data.</text>
</comment>
<accession>A0A9X3YND4</accession>
<dbReference type="InterPro" id="IPR001647">
    <property type="entry name" value="HTH_TetR"/>
</dbReference>
<dbReference type="SUPFAM" id="SSF46689">
    <property type="entry name" value="Homeodomain-like"/>
    <property type="match status" value="1"/>
</dbReference>
<feature type="DNA-binding region" description="H-T-H motif" evidence="4">
    <location>
        <begin position="41"/>
        <end position="60"/>
    </location>
</feature>
<gene>
    <name evidence="7" type="ORF">OD750_018350</name>
</gene>
<dbReference type="EMBL" id="JAOVZO020000018">
    <property type="protein sequence ID" value="MDC8014510.1"/>
    <property type="molecule type" value="Genomic_DNA"/>
</dbReference>
<dbReference type="Pfam" id="PF21313">
    <property type="entry name" value="EthR_C"/>
    <property type="match status" value="1"/>
</dbReference>
<keyword evidence="2 4" id="KW-0238">DNA-binding</keyword>
<dbReference type="RefSeq" id="WP_263542272.1">
    <property type="nucleotide sequence ID" value="NZ_JAOVZO020000018.1"/>
</dbReference>
<dbReference type="PROSITE" id="PS01081">
    <property type="entry name" value="HTH_TETR_1"/>
    <property type="match status" value="1"/>
</dbReference>
<dbReference type="InterPro" id="IPR009057">
    <property type="entry name" value="Homeodomain-like_sf"/>
</dbReference>
<dbReference type="InterPro" id="IPR049397">
    <property type="entry name" value="EthR_C"/>
</dbReference>
<feature type="domain" description="HTH tetR-type" evidence="6">
    <location>
        <begin position="16"/>
        <end position="78"/>
    </location>
</feature>
<protein>
    <submittedName>
        <fullName evidence="7">TetR/AcrR family transcriptional regulator</fullName>
    </submittedName>
</protein>
<evidence type="ECO:0000256" key="5">
    <source>
        <dbReference type="SAM" id="MobiDB-lite"/>
    </source>
</evidence>
<dbReference type="InterPro" id="IPR050109">
    <property type="entry name" value="HTH-type_TetR-like_transc_reg"/>
</dbReference>
<evidence type="ECO:0000256" key="2">
    <source>
        <dbReference type="ARBA" id="ARBA00023125"/>
    </source>
</evidence>
<organism evidence="7 8">
    <name type="scientific">Tahibacter soli</name>
    <dbReference type="NCBI Taxonomy" id="2983605"/>
    <lineage>
        <taxon>Bacteria</taxon>
        <taxon>Pseudomonadati</taxon>
        <taxon>Pseudomonadota</taxon>
        <taxon>Gammaproteobacteria</taxon>
        <taxon>Lysobacterales</taxon>
        <taxon>Rhodanobacteraceae</taxon>
        <taxon>Tahibacter</taxon>
    </lineage>
</organism>
<evidence type="ECO:0000256" key="4">
    <source>
        <dbReference type="PROSITE-ProRule" id="PRU00335"/>
    </source>
</evidence>
<dbReference type="InterPro" id="IPR023772">
    <property type="entry name" value="DNA-bd_HTH_TetR-type_CS"/>
</dbReference>
<dbReference type="PROSITE" id="PS50977">
    <property type="entry name" value="HTH_TETR_2"/>
    <property type="match status" value="1"/>
</dbReference>
<dbReference type="InterPro" id="IPR036271">
    <property type="entry name" value="Tet_transcr_reg_TetR-rel_C_sf"/>
</dbReference>
<dbReference type="SUPFAM" id="SSF48498">
    <property type="entry name" value="Tetracyclin repressor-like, C-terminal domain"/>
    <property type="match status" value="1"/>
</dbReference>
<sequence length="210" mass="23139">MASVTRTTGTRGKARRSSVEENLQRAMERLVGKGASFTQLSVEQLAAEAGIARGTFYLHFRDKGELVAKLMQRVTEEITEAARLDAPETATRDDLRATVKAVVGLYRRHYAVMAAIVETAAYDPQVERLFQAMMRALVEVNRKALKRRRDAGVVGDDVPALTPDVVTWAFERACHQLIRGRKAAQVEALVDALTHILWTAVYADAGRSGG</sequence>
<dbReference type="Gene3D" id="1.10.357.10">
    <property type="entry name" value="Tetracycline Repressor, domain 2"/>
    <property type="match status" value="1"/>
</dbReference>
<name>A0A9X3YND4_9GAMM</name>
<dbReference type="Pfam" id="PF00440">
    <property type="entry name" value="TetR_N"/>
    <property type="match status" value="1"/>
</dbReference>
<evidence type="ECO:0000256" key="1">
    <source>
        <dbReference type="ARBA" id="ARBA00023015"/>
    </source>
</evidence>
<keyword evidence="1" id="KW-0805">Transcription regulation</keyword>
<keyword evidence="8" id="KW-1185">Reference proteome</keyword>
<dbReference type="GO" id="GO:0003700">
    <property type="term" value="F:DNA-binding transcription factor activity"/>
    <property type="evidence" value="ECO:0007669"/>
    <property type="project" value="TreeGrafter"/>
</dbReference>
<proteinExistence type="predicted"/>
<evidence type="ECO:0000259" key="6">
    <source>
        <dbReference type="PROSITE" id="PS50977"/>
    </source>
</evidence>
<dbReference type="PANTHER" id="PTHR30055">
    <property type="entry name" value="HTH-TYPE TRANSCRIPTIONAL REGULATOR RUTR"/>
    <property type="match status" value="1"/>
</dbReference>
<keyword evidence="3" id="KW-0804">Transcription</keyword>
<evidence type="ECO:0000313" key="8">
    <source>
        <dbReference type="Proteomes" id="UP001139971"/>
    </source>
</evidence>
<feature type="compositionally biased region" description="Low complexity" evidence="5">
    <location>
        <begin position="1"/>
        <end position="11"/>
    </location>
</feature>
<feature type="region of interest" description="Disordered" evidence="5">
    <location>
        <begin position="1"/>
        <end position="20"/>
    </location>
</feature>
<dbReference type="Gene3D" id="1.10.10.60">
    <property type="entry name" value="Homeodomain-like"/>
    <property type="match status" value="1"/>
</dbReference>
<reference evidence="7" key="1">
    <citation type="submission" date="2023-02" db="EMBL/GenBank/DDBJ databases">
        <title>Tahibacter soli sp. nov. isolated from soil.</title>
        <authorList>
            <person name="Baek J.H."/>
            <person name="Lee J.K."/>
            <person name="Choi D.G."/>
            <person name="Jeon C.O."/>
        </authorList>
    </citation>
    <scope>NUCLEOTIDE SEQUENCE</scope>
    <source>
        <strain evidence="7">BL</strain>
    </source>
</reference>
<evidence type="ECO:0000256" key="3">
    <source>
        <dbReference type="ARBA" id="ARBA00023163"/>
    </source>
</evidence>
<dbReference type="AlphaFoldDB" id="A0A9X3YND4"/>
<evidence type="ECO:0000313" key="7">
    <source>
        <dbReference type="EMBL" id="MDC8014510.1"/>
    </source>
</evidence>
<dbReference type="PANTHER" id="PTHR30055:SF238">
    <property type="entry name" value="MYCOFACTOCIN BIOSYNTHESIS TRANSCRIPTIONAL REGULATOR MFTR-RELATED"/>
    <property type="match status" value="1"/>
</dbReference>